<protein>
    <submittedName>
        <fullName evidence="1">Uncharacterized protein</fullName>
    </submittedName>
</protein>
<feature type="non-terminal residue" evidence="1">
    <location>
        <position position="329"/>
    </location>
</feature>
<proteinExistence type="predicted"/>
<sequence length="329" mass="36846">MSTITAAVCKDHLESGVMFAFDVIDECFVKAKLNSLKTNKAIGLDNISARLLKDSADIITTSLTKLYNRSLATSVFPAVWKCGKVTALFKSSDRCNANNYRPITILPTGSKILERAVHSQVYSYLLRENILIPKQFGFHPKLSTAIALTYFTDNILDNLDKEPTINWFSSYRSLLNRFQVTSIGLEQSSTQPVHVGVHQGSILGPLLFLIYVNEIPSTVNSCDISLYADDTVLFCSAKTMIELEQKLNSDLQNLSRWFDANRLTVNTSKCKFMVSGSNAKLAKLQNINLLNNSPLNRVESFKYLGITLNQTLSWSDHIEALFTKVNQRL</sequence>
<reference evidence="1" key="1">
    <citation type="submission" date="2020-04" db="EMBL/GenBank/DDBJ databases">
        <authorList>
            <person name="Alioto T."/>
            <person name="Alioto T."/>
            <person name="Gomez Garrido J."/>
        </authorList>
    </citation>
    <scope>NUCLEOTIDE SEQUENCE</scope>
    <source>
        <strain evidence="1">A484AB</strain>
    </source>
</reference>
<dbReference type="Pfam" id="PF00078">
    <property type="entry name" value="RVT_1"/>
    <property type="match status" value="1"/>
</dbReference>
<dbReference type="OrthoDB" id="8048764at2759"/>
<name>A0A6S7HST0_PARCT</name>
<dbReference type="InterPro" id="IPR043502">
    <property type="entry name" value="DNA/RNA_pol_sf"/>
</dbReference>
<evidence type="ECO:0000313" key="2">
    <source>
        <dbReference type="Proteomes" id="UP001152795"/>
    </source>
</evidence>
<dbReference type="PANTHER" id="PTHR33332">
    <property type="entry name" value="REVERSE TRANSCRIPTASE DOMAIN-CONTAINING PROTEIN"/>
    <property type="match status" value="1"/>
</dbReference>
<dbReference type="CDD" id="cd01650">
    <property type="entry name" value="RT_nLTR_like"/>
    <property type="match status" value="1"/>
</dbReference>
<keyword evidence="2" id="KW-1185">Reference proteome</keyword>
<gene>
    <name evidence="1" type="ORF">PACLA_8A067112</name>
</gene>
<dbReference type="EMBL" id="CACRXK020006062">
    <property type="protein sequence ID" value="CAB4008226.1"/>
    <property type="molecule type" value="Genomic_DNA"/>
</dbReference>
<dbReference type="InterPro" id="IPR000477">
    <property type="entry name" value="RT_dom"/>
</dbReference>
<evidence type="ECO:0000313" key="1">
    <source>
        <dbReference type="EMBL" id="CAB4008226.1"/>
    </source>
</evidence>
<dbReference type="AlphaFoldDB" id="A0A6S7HST0"/>
<dbReference type="PROSITE" id="PS50878">
    <property type="entry name" value="RT_POL"/>
    <property type="match status" value="1"/>
</dbReference>
<dbReference type="SUPFAM" id="SSF56672">
    <property type="entry name" value="DNA/RNA polymerases"/>
    <property type="match status" value="1"/>
</dbReference>
<organism evidence="1 2">
    <name type="scientific">Paramuricea clavata</name>
    <name type="common">Red gorgonian</name>
    <name type="synonym">Violescent sea-whip</name>
    <dbReference type="NCBI Taxonomy" id="317549"/>
    <lineage>
        <taxon>Eukaryota</taxon>
        <taxon>Metazoa</taxon>
        <taxon>Cnidaria</taxon>
        <taxon>Anthozoa</taxon>
        <taxon>Octocorallia</taxon>
        <taxon>Malacalcyonacea</taxon>
        <taxon>Plexauridae</taxon>
        <taxon>Paramuricea</taxon>
    </lineage>
</organism>
<comment type="caution">
    <text evidence="1">The sequence shown here is derived from an EMBL/GenBank/DDBJ whole genome shotgun (WGS) entry which is preliminary data.</text>
</comment>
<accession>A0A6S7HST0</accession>
<dbReference type="Proteomes" id="UP001152795">
    <property type="component" value="Unassembled WGS sequence"/>
</dbReference>